<dbReference type="PANTHER" id="PTHR10739">
    <property type="entry name" value="CYTIDYLYLTRANSFERASE"/>
    <property type="match status" value="1"/>
</dbReference>
<evidence type="ECO:0000313" key="14">
    <source>
        <dbReference type="Proteomes" id="UP000759131"/>
    </source>
</evidence>
<comment type="similarity">
    <text evidence="2">Belongs to the cytidylyltransferase family.</text>
</comment>
<proteinExistence type="inferred from homology"/>
<evidence type="ECO:0000313" key="13">
    <source>
        <dbReference type="EMBL" id="CAD7620559.1"/>
    </source>
</evidence>
<sequence length="311" mass="36135">MRLQHKVTLESAQKGLVNRRIRIYADGIYDMFHAGHARQLLQAKGAFPNVWLIVGVNSDYKTNKYKGKTVMNETERYEAVRHCRYVDEVVRDAPWVLTSEFLEKHKIDFVAHDDIPYTSSDTDDVYTFIKEKGMFYTTERTEGISTSDLVSRIVRDYDVYVRRNLARGYSAKELNVSFLNEKKFILQNKLDSFKDKGKTFVENLGEKRHEFIQKWEDKSREFINNFLELFGREGRINNFLSQSTGALKRALSPEPSPSSSPTRNGSDSPDAKHMRFISADTEPNQFSDDSSDEETVKYFTPTHERSLEELH</sequence>
<keyword evidence="5" id="KW-0548">Nucleotidyltransferase</keyword>
<organism evidence="13">
    <name type="scientific">Medioppia subpectinata</name>
    <dbReference type="NCBI Taxonomy" id="1979941"/>
    <lineage>
        <taxon>Eukaryota</taxon>
        <taxon>Metazoa</taxon>
        <taxon>Ecdysozoa</taxon>
        <taxon>Arthropoda</taxon>
        <taxon>Chelicerata</taxon>
        <taxon>Arachnida</taxon>
        <taxon>Acari</taxon>
        <taxon>Acariformes</taxon>
        <taxon>Sarcoptiformes</taxon>
        <taxon>Oribatida</taxon>
        <taxon>Brachypylina</taxon>
        <taxon>Oppioidea</taxon>
        <taxon>Oppiidae</taxon>
        <taxon>Medioppia</taxon>
    </lineage>
</organism>
<dbReference type="CDD" id="cd02174">
    <property type="entry name" value="CCT"/>
    <property type="match status" value="1"/>
</dbReference>
<feature type="region of interest" description="Disordered" evidence="11">
    <location>
        <begin position="248"/>
        <end position="311"/>
    </location>
</feature>
<keyword evidence="3" id="KW-0444">Lipid biosynthesis</keyword>
<dbReference type="PANTHER" id="PTHR10739:SF13">
    <property type="entry name" value="CHOLINE-PHOSPHATE CYTIDYLYLTRANSFERASE"/>
    <property type="match status" value="1"/>
</dbReference>
<dbReference type="SUPFAM" id="SSF52374">
    <property type="entry name" value="Nucleotidylyl transferase"/>
    <property type="match status" value="1"/>
</dbReference>
<comment type="pathway">
    <text evidence="9">Phospholipid metabolism; phosphatidylcholine biosynthesis; phosphatidylcholine from phosphocholine: step 1/2.</text>
</comment>
<evidence type="ECO:0000256" key="8">
    <source>
        <dbReference type="ARBA" id="ARBA00023264"/>
    </source>
</evidence>
<dbReference type="Pfam" id="PF01467">
    <property type="entry name" value="CTP_transf_like"/>
    <property type="match status" value="1"/>
</dbReference>
<dbReference type="GO" id="GO:0004105">
    <property type="term" value="F:choline-phosphate cytidylyltransferase activity"/>
    <property type="evidence" value="ECO:0007669"/>
    <property type="project" value="UniProtKB-EC"/>
</dbReference>
<dbReference type="InterPro" id="IPR014729">
    <property type="entry name" value="Rossmann-like_a/b/a_fold"/>
</dbReference>
<evidence type="ECO:0000256" key="5">
    <source>
        <dbReference type="ARBA" id="ARBA00022695"/>
    </source>
</evidence>
<evidence type="ECO:0000256" key="10">
    <source>
        <dbReference type="ARBA" id="ARBA00026101"/>
    </source>
</evidence>
<accession>A0A7R9PTW5</accession>
<evidence type="ECO:0000256" key="9">
    <source>
        <dbReference type="ARBA" id="ARBA00025706"/>
    </source>
</evidence>
<dbReference type="InterPro" id="IPR004821">
    <property type="entry name" value="Cyt_trans-like"/>
</dbReference>
<evidence type="ECO:0000256" key="4">
    <source>
        <dbReference type="ARBA" id="ARBA00022679"/>
    </source>
</evidence>
<dbReference type="NCBIfam" id="TIGR00125">
    <property type="entry name" value="cyt_tran_rel"/>
    <property type="match status" value="1"/>
</dbReference>
<evidence type="ECO:0000256" key="1">
    <source>
        <dbReference type="ARBA" id="ARBA00005189"/>
    </source>
</evidence>
<reference evidence="13" key="1">
    <citation type="submission" date="2020-11" db="EMBL/GenBank/DDBJ databases">
        <authorList>
            <person name="Tran Van P."/>
        </authorList>
    </citation>
    <scope>NUCLEOTIDE SEQUENCE</scope>
</reference>
<comment type="pathway">
    <text evidence="1">Lipid metabolism.</text>
</comment>
<keyword evidence="14" id="KW-1185">Reference proteome</keyword>
<feature type="compositionally biased region" description="Basic and acidic residues" evidence="11">
    <location>
        <begin position="302"/>
        <end position="311"/>
    </location>
</feature>
<dbReference type="InterPro" id="IPR041723">
    <property type="entry name" value="CCT"/>
</dbReference>
<dbReference type="EMBL" id="CAJPIZ010000275">
    <property type="protein sequence ID" value="CAG2100989.1"/>
    <property type="molecule type" value="Genomic_DNA"/>
</dbReference>
<dbReference type="OrthoDB" id="17102at2759"/>
<dbReference type="Proteomes" id="UP000759131">
    <property type="component" value="Unassembled WGS sequence"/>
</dbReference>
<evidence type="ECO:0000256" key="2">
    <source>
        <dbReference type="ARBA" id="ARBA00010101"/>
    </source>
</evidence>
<evidence type="ECO:0000256" key="11">
    <source>
        <dbReference type="SAM" id="MobiDB-lite"/>
    </source>
</evidence>
<dbReference type="UniPathway" id="UPA00753">
    <property type="reaction ID" value="UER00739"/>
</dbReference>
<evidence type="ECO:0000256" key="3">
    <source>
        <dbReference type="ARBA" id="ARBA00022516"/>
    </source>
</evidence>
<dbReference type="EC" id="2.7.7.15" evidence="10"/>
<evidence type="ECO:0000256" key="6">
    <source>
        <dbReference type="ARBA" id="ARBA00023098"/>
    </source>
</evidence>
<gene>
    <name evidence="13" type="ORF">OSB1V03_LOCUS1044</name>
</gene>
<keyword evidence="6" id="KW-0443">Lipid metabolism</keyword>
<keyword evidence="4" id="KW-0808">Transferase</keyword>
<dbReference type="AlphaFoldDB" id="A0A7R9PTW5"/>
<dbReference type="FunFam" id="3.40.50.620:FF:000016">
    <property type="entry name" value="Putative choline-phosphate cytidylyltransferase B"/>
    <property type="match status" value="1"/>
</dbReference>
<evidence type="ECO:0000259" key="12">
    <source>
        <dbReference type="Pfam" id="PF01467"/>
    </source>
</evidence>
<dbReference type="Gene3D" id="3.40.50.620">
    <property type="entry name" value="HUPs"/>
    <property type="match status" value="1"/>
</dbReference>
<evidence type="ECO:0000256" key="7">
    <source>
        <dbReference type="ARBA" id="ARBA00023209"/>
    </source>
</evidence>
<keyword evidence="7" id="KW-0594">Phospholipid biosynthesis</keyword>
<protein>
    <recommendedName>
        <fullName evidence="10">choline-phosphate cytidylyltransferase</fullName>
        <ecNumber evidence="10">2.7.7.15</ecNumber>
    </recommendedName>
</protein>
<dbReference type="EMBL" id="OC854850">
    <property type="protein sequence ID" value="CAD7620559.1"/>
    <property type="molecule type" value="Genomic_DNA"/>
</dbReference>
<dbReference type="InterPro" id="IPR045049">
    <property type="entry name" value="Pcy1-like"/>
</dbReference>
<dbReference type="GO" id="GO:0031210">
    <property type="term" value="F:phosphatidylcholine binding"/>
    <property type="evidence" value="ECO:0007669"/>
    <property type="project" value="TreeGrafter"/>
</dbReference>
<name>A0A7R9PTW5_9ACAR</name>
<feature type="domain" description="Cytidyltransferase-like" evidence="12">
    <location>
        <begin position="24"/>
        <end position="150"/>
    </location>
</feature>
<keyword evidence="8" id="KW-1208">Phospholipid metabolism</keyword>